<feature type="transmembrane region" description="Helical" evidence="8">
    <location>
        <begin position="56"/>
        <end position="76"/>
    </location>
</feature>
<gene>
    <name evidence="10" type="ORF">GCM10009716_22830</name>
</gene>
<dbReference type="EMBL" id="BAAAMJ010000020">
    <property type="protein sequence ID" value="GAA1912454.1"/>
    <property type="molecule type" value="Genomic_DNA"/>
</dbReference>
<feature type="transmembrane region" description="Helical" evidence="8">
    <location>
        <begin position="274"/>
        <end position="296"/>
    </location>
</feature>
<dbReference type="PRINTS" id="PR01036">
    <property type="entry name" value="TCRTETB"/>
</dbReference>
<evidence type="ECO:0000256" key="7">
    <source>
        <dbReference type="ARBA" id="ARBA00023251"/>
    </source>
</evidence>
<keyword evidence="5 8" id="KW-1133">Transmembrane helix</keyword>
<feature type="transmembrane region" description="Helical" evidence="8">
    <location>
        <begin position="339"/>
        <end position="358"/>
    </location>
</feature>
<evidence type="ECO:0000259" key="9">
    <source>
        <dbReference type="PROSITE" id="PS50850"/>
    </source>
</evidence>
<dbReference type="PROSITE" id="PS00216">
    <property type="entry name" value="SUGAR_TRANSPORT_1"/>
    <property type="match status" value="1"/>
</dbReference>
<dbReference type="SUPFAM" id="SSF103473">
    <property type="entry name" value="MFS general substrate transporter"/>
    <property type="match status" value="2"/>
</dbReference>
<evidence type="ECO:0000256" key="1">
    <source>
        <dbReference type="ARBA" id="ARBA00004651"/>
    </source>
</evidence>
<dbReference type="InterPro" id="IPR036259">
    <property type="entry name" value="MFS_trans_sf"/>
</dbReference>
<dbReference type="RefSeq" id="WP_344261125.1">
    <property type="nucleotide sequence ID" value="NZ_BAAAMJ010000020.1"/>
</dbReference>
<feature type="transmembrane region" description="Helical" evidence="8">
    <location>
        <begin position="140"/>
        <end position="160"/>
    </location>
</feature>
<organism evidence="10 11">
    <name type="scientific">Streptomyces sodiiphilus</name>
    <dbReference type="NCBI Taxonomy" id="226217"/>
    <lineage>
        <taxon>Bacteria</taxon>
        <taxon>Bacillati</taxon>
        <taxon>Actinomycetota</taxon>
        <taxon>Actinomycetes</taxon>
        <taxon>Kitasatosporales</taxon>
        <taxon>Streptomycetaceae</taxon>
        <taxon>Streptomyces</taxon>
    </lineage>
</organism>
<dbReference type="InterPro" id="IPR020846">
    <property type="entry name" value="MFS_dom"/>
</dbReference>
<dbReference type="Gene3D" id="1.20.1250.20">
    <property type="entry name" value="MFS general substrate transporter like domains"/>
    <property type="match status" value="2"/>
</dbReference>
<evidence type="ECO:0000256" key="5">
    <source>
        <dbReference type="ARBA" id="ARBA00022989"/>
    </source>
</evidence>
<feature type="transmembrane region" description="Helical" evidence="8">
    <location>
        <begin position="83"/>
        <end position="101"/>
    </location>
</feature>
<keyword evidence="4 8" id="KW-0812">Transmembrane</keyword>
<sequence length="515" mass="53150">MRQGSTGSTTAPAERWISLFAVCGAAGMVWLAFSGLAVAIPTLADEFHSSMTTLQWANNAFSLVTGALVIAGGRFADLFGRRLMLQVGTLLLTAFSVLAALAPTAAWLIVGRGLMGIGAALVLPASLALIPREFSGRAEVAAFGVWQAVAWGGLSVGPAISGALTDAFGWQWLFWINIPLAVVTLTVVRLTTPESRDTGVSRHIDVPGLAAVGLAVFALLYALTEGPDAGWTSPLTVGLLVAAVVLAAAWIRIERRVRRPLVDLKLFRIRTYDGALTANLTMNVLYAGLSFLLVLWLQNVRGYDPVEAGALLLPATAGVFLCIPLGGRLENRLGGGRPPVVLGLFLAAVGLAGLGALGDDTTTWLLAGGLFVTGLGLGLVSTPVADTAVGEVPADLSGTAAGVFKMSSMLGGALGVAGFSAAARGITVREGDDVVRASGLSQEEVSQAKEALVNSSSFHEAIASLPSDIRETVARVATEAFTSGVAGTMRAAAVVGLVAAVAVFFVWPRGPRRAR</sequence>
<feature type="transmembrane region" description="Helical" evidence="8">
    <location>
        <begin position="204"/>
        <end position="223"/>
    </location>
</feature>
<feature type="transmembrane region" description="Helical" evidence="8">
    <location>
        <begin position="172"/>
        <end position="192"/>
    </location>
</feature>
<feature type="transmembrane region" description="Helical" evidence="8">
    <location>
        <begin position="308"/>
        <end position="327"/>
    </location>
</feature>
<dbReference type="Proteomes" id="UP001501303">
    <property type="component" value="Unassembled WGS sequence"/>
</dbReference>
<feature type="transmembrane region" description="Helical" evidence="8">
    <location>
        <begin position="16"/>
        <end position="44"/>
    </location>
</feature>
<name>A0ABP5AG63_9ACTN</name>
<dbReference type="InterPro" id="IPR011701">
    <property type="entry name" value="MFS"/>
</dbReference>
<dbReference type="CDD" id="cd17321">
    <property type="entry name" value="MFS_MMR_MDR_like"/>
    <property type="match status" value="1"/>
</dbReference>
<feature type="transmembrane region" description="Helical" evidence="8">
    <location>
        <begin position="406"/>
        <end position="426"/>
    </location>
</feature>
<dbReference type="Pfam" id="PF07690">
    <property type="entry name" value="MFS_1"/>
    <property type="match status" value="1"/>
</dbReference>
<comment type="subcellular location">
    <subcellularLocation>
        <location evidence="1">Cell membrane</location>
        <topology evidence="1">Multi-pass membrane protein</topology>
    </subcellularLocation>
</comment>
<protein>
    <submittedName>
        <fullName evidence="10">MFS transporter</fullName>
    </submittedName>
</protein>
<feature type="transmembrane region" description="Helical" evidence="8">
    <location>
        <begin position="235"/>
        <end position="253"/>
    </location>
</feature>
<feature type="transmembrane region" description="Helical" evidence="8">
    <location>
        <begin position="107"/>
        <end position="128"/>
    </location>
</feature>
<feature type="transmembrane region" description="Helical" evidence="8">
    <location>
        <begin position="489"/>
        <end position="507"/>
    </location>
</feature>
<evidence type="ECO:0000256" key="6">
    <source>
        <dbReference type="ARBA" id="ARBA00023136"/>
    </source>
</evidence>
<feature type="domain" description="Major facilitator superfamily (MFS) profile" evidence="9">
    <location>
        <begin position="18"/>
        <end position="511"/>
    </location>
</feature>
<keyword evidence="7" id="KW-0046">Antibiotic resistance</keyword>
<keyword evidence="3" id="KW-1003">Cell membrane</keyword>
<evidence type="ECO:0000256" key="3">
    <source>
        <dbReference type="ARBA" id="ARBA00022475"/>
    </source>
</evidence>
<dbReference type="PANTHER" id="PTHR42718:SF46">
    <property type="entry name" value="BLR6921 PROTEIN"/>
    <property type="match status" value="1"/>
</dbReference>
<comment type="caution">
    <text evidence="10">The sequence shown here is derived from an EMBL/GenBank/DDBJ whole genome shotgun (WGS) entry which is preliminary data.</text>
</comment>
<reference evidence="11" key="1">
    <citation type="journal article" date="2019" name="Int. J. Syst. Evol. Microbiol.">
        <title>The Global Catalogue of Microorganisms (GCM) 10K type strain sequencing project: providing services to taxonomists for standard genome sequencing and annotation.</title>
        <authorList>
            <consortium name="The Broad Institute Genomics Platform"/>
            <consortium name="The Broad Institute Genome Sequencing Center for Infectious Disease"/>
            <person name="Wu L."/>
            <person name="Ma J."/>
        </authorList>
    </citation>
    <scope>NUCLEOTIDE SEQUENCE [LARGE SCALE GENOMIC DNA]</scope>
    <source>
        <strain evidence="11">JCM 13581</strain>
    </source>
</reference>
<evidence type="ECO:0000313" key="11">
    <source>
        <dbReference type="Proteomes" id="UP001501303"/>
    </source>
</evidence>
<feature type="transmembrane region" description="Helical" evidence="8">
    <location>
        <begin position="364"/>
        <end position="385"/>
    </location>
</feature>
<evidence type="ECO:0000256" key="4">
    <source>
        <dbReference type="ARBA" id="ARBA00022692"/>
    </source>
</evidence>
<dbReference type="PROSITE" id="PS50850">
    <property type="entry name" value="MFS"/>
    <property type="match status" value="1"/>
</dbReference>
<accession>A0ABP5AG63</accession>
<evidence type="ECO:0000256" key="8">
    <source>
        <dbReference type="SAM" id="Phobius"/>
    </source>
</evidence>
<keyword evidence="6 8" id="KW-0472">Membrane</keyword>
<keyword evidence="11" id="KW-1185">Reference proteome</keyword>
<proteinExistence type="predicted"/>
<evidence type="ECO:0000313" key="10">
    <source>
        <dbReference type="EMBL" id="GAA1912454.1"/>
    </source>
</evidence>
<keyword evidence="2" id="KW-0813">Transport</keyword>
<dbReference type="InterPro" id="IPR005829">
    <property type="entry name" value="Sugar_transporter_CS"/>
</dbReference>
<dbReference type="PANTHER" id="PTHR42718">
    <property type="entry name" value="MAJOR FACILITATOR SUPERFAMILY MULTIDRUG TRANSPORTER MFSC"/>
    <property type="match status" value="1"/>
</dbReference>
<evidence type="ECO:0000256" key="2">
    <source>
        <dbReference type="ARBA" id="ARBA00022448"/>
    </source>
</evidence>